<dbReference type="KEGG" id="dci:103523191"/>
<sequence length="221" mass="25364">MSLTRRVEECIDVLKERKLDVLGLSETKWKGNGSKELREGYYLYWSGGVNARNGVGLILSHRMKELVVDVKYESDRMIIIQLKIDPVRVIKLVQCYAPQTGCDDQEKERFLELLEDRIIGDNTIVMGDLNAQVGCERQGYEEILGVHGWGPRNEEGKMLLDLCNRNSLVITHSWFKKQKSHKVTRYGWNGQQESVIDYLLINKELHNTVMDVKVIPSVSLG</sequence>
<evidence type="ECO:0000313" key="3">
    <source>
        <dbReference type="RefSeq" id="XP_008486480.1"/>
    </source>
</evidence>
<accession>A0A1S3DSR1</accession>
<dbReference type="OMA" id="LVITHSW"/>
<dbReference type="PANTHER" id="PTHR23227:SF67">
    <property type="entry name" value="CRANIOFACIAL DEVELOPMENT PROTEIN 2-LIKE"/>
    <property type="match status" value="1"/>
</dbReference>
<dbReference type="STRING" id="121845.A0A1S3DSR1"/>
<gene>
    <name evidence="3" type="primary">LOC103523191</name>
</gene>
<protein>
    <submittedName>
        <fullName evidence="3">Craniofacial development protein 2-like</fullName>
    </submittedName>
</protein>
<evidence type="ECO:0000259" key="1">
    <source>
        <dbReference type="Pfam" id="PF03372"/>
    </source>
</evidence>
<dbReference type="Pfam" id="PF03372">
    <property type="entry name" value="Exo_endo_phos"/>
    <property type="match status" value="1"/>
</dbReference>
<dbReference type="AlphaFoldDB" id="A0A1S3DSR1"/>
<feature type="non-terminal residue" evidence="3">
    <location>
        <position position="221"/>
    </location>
</feature>
<dbReference type="InterPro" id="IPR036691">
    <property type="entry name" value="Endo/exonu/phosph_ase_sf"/>
</dbReference>
<proteinExistence type="predicted"/>
<dbReference type="PaxDb" id="121845-A0A1S3DSR1"/>
<dbReference type="CDD" id="cd09076">
    <property type="entry name" value="L1-EN"/>
    <property type="match status" value="1"/>
</dbReference>
<dbReference type="RefSeq" id="XP_008486480.1">
    <property type="nucleotide sequence ID" value="XM_008488258.1"/>
</dbReference>
<dbReference type="InterPro" id="IPR005135">
    <property type="entry name" value="Endo/exonuclease/phosphatase"/>
</dbReference>
<dbReference type="InterPro" id="IPR027124">
    <property type="entry name" value="Swc5/CFDP1/2"/>
</dbReference>
<evidence type="ECO:0000313" key="2">
    <source>
        <dbReference type="Proteomes" id="UP000079169"/>
    </source>
</evidence>
<feature type="domain" description="Endonuclease/exonuclease/phosphatase" evidence="1">
    <location>
        <begin position="8"/>
        <end position="205"/>
    </location>
</feature>
<organism evidence="2 3">
    <name type="scientific">Diaphorina citri</name>
    <name type="common">Asian citrus psyllid</name>
    <dbReference type="NCBI Taxonomy" id="121845"/>
    <lineage>
        <taxon>Eukaryota</taxon>
        <taxon>Metazoa</taxon>
        <taxon>Ecdysozoa</taxon>
        <taxon>Arthropoda</taxon>
        <taxon>Hexapoda</taxon>
        <taxon>Insecta</taxon>
        <taxon>Pterygota</taxon>
        <taxon>Neoptera</taxon>
        <taxon>Paraneoptera</taxon>
        <taxon>Hemiptera</taxon>
        <taxon>Sternorrhyncha</taxon>
        <taxon>Psylloidea</taxon>
        <taxon>Psyllidae</taxon>
        <taxon>Diaphorininae</taxon>
        <taxon>Diaphorina</taxon>
    </lineage>
</organism>
<name>A0A1S3DSR1_DIACI</name>
<keyword evidence="2" id="KW-1185">Reference proteome</keyword>
<dbReference type="GO" id="GO:0003824">
    <property type="term" value="F:catalytic activity"/>
    <property type="evidence" value="ECO:0007669"/>
    <property type="project" value="InterPro"/>
</dbReference>
<reference evidence="3" key="1">
    <citation type="submission" date="2025-08" db="UniProtKB">
        <authorList>
            <consortium name="RefSeq"/>
        </authorList>
    </citation>
    <scope>IDENTIFICATION</scope>
</reference>
<dbReference type="Gene3D" id="3.60.10.10">
    <property type="entry name" value="Endonuclease/exonuclease/phosphatase"/>
    <property type="match status" value="1"/>
</dbReference>
<dbReference type="GeneID" id="103523191"/>
<dbReference type="SUPFAM" id="SSF56219">
    <property type="entry name" value="DNase I-like"/>
    <property type="match status" value="1"/>
</dbReference>
<dbReference type="PANTHER" id="PTHR23227">
    <property type="entry name" value="BUCENTAUR RELATED"/>
    <property type="match status" value="1"/>
</dbReference>
<dbReference type="Proteomes" id="UP000079169">
    <property type="component" value="Unplaced"/>
</dbReference>